<evidence type="ECO:0000313" key="12">
    <source>
        <dbReference type="EMBL" id="GCD76599.1"/>
    </source>
</evidence>
<feature type="modified residue" description="4-aspartylphosphate" evidence="9">
    <location>
        <position position="53"/>
    </location>
</feature>
<dbReference type="PANTHER" id="PTHR42878:SF7">
    <property type="entry name" value="SENSOR HISTIDINE KINASE GLRK"/>
    <property type="match status" value="1"/>
</dbReference>
<reference evidence="12 13" key="1">
    <citation type="submission" date="2018-11" db="EMBL/GenBank/DDBJ databases">
        <title>Schleiferia aggregans sp. nov., a moderately thermophilic heterotrophic bacterium isolated from microbial mats at a terrestrial hot spring.</title>
        <authorList>
            <person name="Iino T."/>
            <person name="Ohkuma M."/>
            <person name="Haruta S."/>
        </authorList>
    </citation>
    <scope>NUCLEOTIDE SEQUENCE [LARGE SCALE GENOMIC DNA]</scope>
    <source>
        <strain evidence="12 13">LA</strain>
    </source>
</reference>
<dbReference type="Gene3D" id="1.10.287.130">
    <property type="match status" value="1"/>
</dbReference>
<evidence type="ECO:0000259" key="11">
    <source>
        <dbReference type="PROSITE" id="PS50110"/>
    </source>
</evidence>
<keyword evidence="4" id="KW-0808">Transferase</keyword>
<dbReference type="RefSeq" id="WP_124396679.1">
    <property type="nucleotide sequence ID" value="NZ_BHZE01000001.1"/>
</dbReference>
<evidence type="ECO:0000313" key="13">
    <source>
        <dbReference type="Proteomes" id="UP000286715"/>
    </source>
</evidence>
<dbReference type="CDD" id="cd00082">
    <property type="entry name" value="HisKA"/>
    <property type="match status" value="1"/>
</dbReference>
<dbReference type="GO" id="GO:0030295">
    <property type="term" value="F:protein kinase activator activity"/>
    <property type="evidence" value="ECO:0007669"/>
    <property type="project" value="TreeGrafter"/>
</dbReference>
<dbReference type="AlphaFoldDB" id="A0A401XHW0"/>
<dbReference type="Pfam" id="PF00072">
    <property type="entry name" value="Response_reg"/>
    <property type="match status" value="1"/>
</dbReference>
<feature type="domain" description="Response regulatory" evidence="11">
    <location>
        <begin position="5"/>
        <end position="119"/>
    </location>
</feature>
<dbReference type="PANTHER" id="PTHR42878">
    <property type="entry name" value="TWO-COMPONENT HISTIDINE KINASE"/>
    <property type="match status" value="1"/>
</dbReference>
<dbReference type="PRINTS" id="PR00344">
    <property type="entry name" value="BCTRLSENSOR"/>
</dbReference>
<dbReference type="GO" id="GO:0005524">
    <property type="term" value="F:ATP binding"/>
    <property type="evidence" value="ECO:0007669"/>
    <property type="project" value="UniProtKB-KW"/>
</dbReference>
<dbReference type="SMART" id="SM00387">
    <property type="entry name" value="HATPase_c"/>
    <property type="match status" value="1"/>
</dbReference>
<keyword evidence="3 9" id="KW-0597">Phosphoprotein</keyword>
<evidence type="ECO:0000256" key="8">
    <source>
        <dbReference type="ARBA" id="ARBA00023012"/>
    </source>
</evidence>
<name>A0A401XHW0_9FLAO</name>
<dbReference type="InterPro" id="IPR003594">
    <property type="entry name" value="HATPase_dom"/>
</dbReference>
<dbReference type="EMBL" id="BHZE01000001">
    <property type="protein sequence ID" value="GCD76599.1"/>
    <property type="molecule type" value="Genomic_DNA"/>
</dbReference>
<organism evidence="12 13">
    <name type="scientific">Thermaurantimonas aggregans</name>
    <dbReference type="NCBI Taxonomy" id="2173829"/>
    <lineage>
        <taxon>Bacteria</taxon>
        <taxon>Pseudomonadati</taxon>
        <taxon>Bacteroidota</taxon>
        <taxon>Flavobacteriia</taxon>
        <taxon>Flavobacteriales</taxon>
        <taxon>Schleiferiaceae</taxon>
        <taxon>Thermaurantimonas</taxon>
    </lineage>
</organism>
<dbReference type="InterPro" id="IPR036097">
    <property type="entry name" value="HisK_dim/P_sf"/>
</dbReference>
<dbReference type="SUPFAM" id="SSF55874">
    <property type="entry name" value="ATPase domain of HSP90 chaperone/DNA topoisomerase II/histidine kinase"/>
    <property type="match status" value="1"/>
</dbReference>
<evidence type="ECO:0000259" key="10">
    <source>
        <dbReference type="PROSITE" id="PS50109"/>
    </source>
</evidence>
<dbReference type="GO" id="GO:0007234">
    <property type="term" value="P:osmosensory signaling via phosphorelay pathway"/>
    <property type="evidence" value="ECO:0007669"/>
    <property type="project" value="TreeGrafter"/>
</dbReference>
<sequence>MRKIKILYLDDELGNLQSFLAAFRRKYEVFVTHDQQEAIDIIKREKPEIIITDQRMPIVTGVEFLYTASQLHPDAIKILTSAYSDISAVIDAVNKGHIYNYIKKPWDLNDVALILDNAVKYYLAGETIREQIKKLEKTNEELNRFIYSASHDLRAPITTIKGLLNMAREDVTDPLSIQYFSMIEDSVIRLDSFIRSIVQYYQNGKDVFDYQAIDFKCFIESVLKEFSFEIHQNNIKTSVSIYSKCDFVTDTFRLRIILGNLISNAIKFRRKDITNPEVNIEVFSDEKEAKIIIRDNGEGIVNELQEKVFNMFFRVSPEISGNGVGLYLVKEAVEKLEGHIELSSEVSVGTTVCITLPNKKHLLEIQEH</sequence>
<keyword evidence="8" id="KW-0902">Two-component regulatory system</keyword>
<protein>
    <recommendedName>
        <fullName evidence="2">histidine kinase</fullName>
        <ecNumber evidence="2">2.7.13.3</ecNumber>
    </recommendedName>
</protein>
<dbReference type="Pfam" id="PF02518">
    <property type="entry name" value="HATPase_c"/>
    <property type="match status" value="1"/>
</dbReference>
<comment type="catalytic activity">
    <reaction evidence="1">
        <text>ATP + protein L-histidine = ADP + protein N-phospho-L-histidine.</text>
        <dbReference type="EC" id="2.7.13.3"/>
    </reaction>
</comment>
<dbReference type="GO" id="GO:0000156">
    <property type="term" value="F:phosphorelay response regulator activity"/>
    <property type="evidence" value="ECO:0007669"/>
    <property type="project" value="TreeGrafter"/>
</dbReference>
<dbReference type="Gene3D" id="3.30.565.10">
    <property type="entry name" value="Histidine kinase-like ATPase, C-terminal domain"/>
    <property type="match status" value="1"/>
</dbReference>
<dbReference type="InterPro" id="IPR003661">
    <property type="entry name" value="HisK_dim/P_dom"/>
</dbReference>
<evidence type="ECO:0000256" key="3">
    <source>
        <dbReference type="ARBA" id="ARBA00022553"/>
    </source>
</evidence>
<dbReference type="SMART" id="SM00388">
    <property type="entry name" value="HisKA"/>
    <property type="match status" value="1"/>
</dbReference>
<dbReference type="CDD" id="cd17569">
    <property type="entry name" value="REC_HupR-like"/>
    <property type="match status" value="1"/>
</dbReference>
<evidence type="ECO:0000256" key="2">
    <source>
        <dbReference type="ARBA" id="ARBA00012438"/>
    </source>
</evidence>
<dbReference type="OrthoDB" id="9811889at2"/>
<evidence type="ECO:0000256" key="6">
    <source>
        <dbReference type="ARBA" id="ARBA00022777"/>
    </source>
</evidence>
<evidence type="ECO:0000256" key="4">
    <source>
        <dbReference type="ARBA" id="ARBA00022679"/>
    </source>
</evidence>
<dbReference type="Proteomes" id="UP000286715">
    <property type="component" value="Unassembled WGS sequence"/>
</dbReference>
<dbReference type="Gene3D" id="3.40.50.2300">
    <property type="match status" value="1"/>
</dbReference>
<evidence type="ECO:0000256" key="5">
    <source>
        <dbReference type="ARBA" id="ARBA00022741"/>
    </source>
</evidence>
<dbReference type="Pfam" id="PF00512">
    <property type="entry name" value="HisKA"/>
    <property type="match status" value="1"/>
</dbReference>
<dbReference type="InterPro" id="IPR005467">
    <property type="entry name" value="His_kinase_dom"/>
</dbReference>
<feature type="domain" description="Histidine kinase" evidence="10">
    <location>
        <begin position="148"/>
        <end position="360"/>
    </location>
</feature>
<evidence type="ECO:0000256" key="1">
    <source>
        <dbReference type="ARBA" id="ARBA00000085"/>
    </source>
</evidence>
<dbReference type="InterPro" id="IPR011006">
    <property type="entry name" value="CheY-like_superfamily"/>
</dbReference>
<proteinExistence type="predicted"/>
<accession>A0A401XHW0</accession>
<dbReference type="PROSITE" id="PS50109">
    <property type="entry name" value="HIS_KIN"/>
    <property type="match status" value="1"/>
</dbReference>
<keyword evidence="7" id="KW-0067">ATP-binding</keyword>
<dbReference type="InterPro" id="IPR036890">
    <property type="entry name" value="HATPase_C_sf"/>
</dbReference>
<dbReference type="GO" id="GO:0000155">
    <property type="term" value="F:phosphorelay sensor kinase activity"/>
    <property type="evidence" value="ECO:0007669"/>
    <property type="project" value="InterPro"/>
</dbReference>
<keyword evidence="6 12" id="KW-0418">Kinase</keyword>
<dbReference type="PROSITE" id="PS50110">
    <property type="entry name" value="RESPONSE_REGULATORY"/>
    <property type="match status" value="1"/>
</dbReference>
<dbReference type="InterPro" id="IPR004358">
    <property type="entry name" value="Sig_transdc_His_kin-like_C"/>
</dbReference>
<dbReference type="InterPro" id="IPR050351">
    <property type="entry name" value="BphY/WalK/GraS-like"/>
</dbReference>
<dbReference type="EC" id="2.7.13.3" evidence="2"/>
<gene>
    <name evidence="12" type="ORF">JCM31826_00810</name>
</gene>
<dbReference type="SMART" id="SM00448">
    <property type="entry name" value="REC"/>
    <property type="match status" value="1"/>
</dbReference>
<evidence type="ECO:0000256" key="9">
    <source>
        <dbReference type="PROSITE-ProRule" id="PRU00169"/>
    </source>
</evidence>
<dbReference type="CDD" id="cd00075">
    <property type="entry name" value="HATPase"/>
    <property type="match status" value="1"/>
</dbReference>
<dbReference type="InterPro" id="IPR001789">
    <property type="entry name" value="Sig_transdc_resp-reg_receiver"/>
</dbReference>
<dbReference type="SUPFAM" id="SSF47384">
    <property type="entry name" value="Homodimeric domain of signal transducing histidine kinase"/>
    <property type="match status" value="1"/>
</dbReference>
<comment type="caution">
    <text evidence="12">The sequence shown here is derived from an EMBL/GenBank/DDBJ whole genome shotgun (WGS) entry which is preliminary data.</text>
</comment>
<dbReference type="SUPFAM" id="SSF52172">
    <property type="entry name" value="CheY-like"/>
    <property type="match status" value="1"/>
</dbReference>
<keyword evidence="5" id="KW-0547">Nucleotide-binding</keyword>
<evidence type="ECO:0000256" key="7">
    <source>
        <dbReference type="ARBA" id="ARBA00022840"/>
    </source>
</evidence>
<keyword evidence="13" id="KW-1185">Reference proteome</keyword>